<keyword evidence="12" id="KW-1185">Reference proteome</keyword>
<dbReference type="Pfam" id="PF21948">
    <property type="entry name" value="LplA-B_cat"/>
    <property type="match status" value="1"/>
</dbReference>
<dbReference type="EC" id="2.3.1.181" evidence="5 6"/>
<evidence type="ECO:0000256" key="8">
    <source>
        <dbReference type="PIRSR" id="PIRSR016262-2"/>
    </source>
</evidence>
<dbReference type="AlphaFoldDB" id="A0A1H4XMT7"/>
<dbReference type="PANTHER" id="PTHR10993:SF7">
    <property type="entry name" value="LIPOYLTRANSFERASE 2, MITOCHONDRIAL-RELATED"/>
    <property type="match status" value="1"/>
</dbReference>
<dbReference type="EMBL" id="FNSA01000003">
    <property type="protein sequence ID" value="SED06933.1"/>
    <property type="molecule type" value="Genomic_DNA"/>
</dbReference>
<comment type="catalytic activity">
    <reaction evidence="5 6">
        <text>octanoyl-[ACP] + L-lysyl-[protein] = N(6)-octanoyl-L-lysyl-[protein] + holo-[ACP] + H(+)</text>
        <dbReference type="Rhea" id="RHEA:17665"/>
        <dbReference type="Rhea" id="RHEA-COMP:9636"/>
        <dbReference type="Rhea" id="RHEA-COMP:9685"/>
        <dbReference type="Rhea" id="RHEA-COMP:9752"/>
        <dbReference type="Rhea" id="RHEA-COMP:9928"/>
        <dbReference type="ChEBI" id="CHEBI:15378"/>
        <dbReference type="ChEBI" id="CHEBI:29969"/>
        <dbReference type="ChEBI" id="CHEBI:64479"/>
        <dbReference type="ChEBI" id="CHEBI:78463"/>
        <dbReference type="ChEBI" id="CHEBI:78809"/>
        <dbReference type="EC" id="2.3.1.181"/>
    </reaction>
</comment>
<evidence type="ECO:0000256" key="4">
    <source>
        <dbReference type="ARBA" id="ARBA00024732"/>
    </source>
</evidence>
<feature type="binding site" evidence="5 8">
    <location>
        <begin position="150"/>
        <end position="152"/>
    </location>
    <ligand>
        <name>substrate</name>
    </ligand>
</feature>
<dbReference type="GO" id="GO:0033819">
    <property type="term" value="F:lipoyl(octanoyl) transferase activity"/>
    <property type="evidence" value="ECO:0007669"/>
    <property type="project" value="UniProtKB-EC"/>
</dbReference>
<evidence type="ECO:0000256" key="5">
    <source>
        <dbReference type="HAMAP-Rule" id="MF_00013"/>
    </source>
</evidence>
<comment type="subcellular location">
    <subcellularLocation>
        <location evidence="5">Cytoplasm</location>
    </subcellularLocation>
</comment>
<evidence type="ECO:0000259" key="10">
    <source>
        <dbReference type="PROSITE" id="PS51733"/>
    </source>
</evidence>
<dbReference type="STRING" id="57704.SAMN04489793_3882"/>
<proteinExistence type="inferred from homology"/>
<dbReference type="GO" id="GO:0005737">
    <property type="term" value="C:cytoplasm"/>
    <property type="evidence" value="ECO:0007669"/>
    <property type="project" value="UniProtKB-SubCell"/>
</dbReference>
<name>A0A1H4XMT7_TSUTY</name>
<dbReference type="PROSITE" id="PS51733">
    <property type="entry name" value="BPL_LPL_CATALYTIC"/>
    <property type="match status" value="1"/>
</dbReference>
<evidence type="ECO:0000256" key="7">
    <source>
        <dbReference type="PIRSR" id="PIRSR016262-1"/>
    </source>
</evidence>
<keyword evidence="2 5" id="KW-0808">Transferase</keyword>
<dbReference type="UniPathway" id="UPA00538">
    <property type="reaction ID" value="UER00592"/>
</dbReference>
<feature type="domain" description="BPL/LPL catalytic" evidence="10">
    <location>
        <begin position="40"/>
        <end position="220"/>
    </location>
</feature>
<reference evidence="12" key="1">
    <citation type="submission" date="2016-10" db="EMBL/GenBank/DDBJ databases">
        <authorList>
            <person name="Varghese N."/>
            <person name="Submissions S."/>
        </authorList>
    </citation>
    <scope>NUCLEOTIDE SEQUENCE [LARGE SCALE GENOMIC DNA]</scope>
    <source>
        <strain evidence="12">DSM 44234</strain>
    </source>
</reference>
<dbReference type="InterPro" id="IPR000544">
    <property type="entry name" value="Octanoyltransferase"/>
</dbReference>
<dbReference type="OrthoDB" id="9787061at2"/>
<dbReference type="RefSeq" id="WP_068739236.1">
    <property type="nucleotide sequence ID" value="NZ_CBDRGN010000003.1"/>
</dbReference>
<comment type="similarity">
    <text evidence="5 6">Belongs to the LipB family.</text>
</comment>
<keyword evidence="3 5" id="KW-0012">Acyltransferase</keyword>
<comment type="pathway">
    <text evidence="1 5 6">Protein modification; protein lipoylation via endogenous pathway; protein N(6)-(lipoyl)lysine from octanoyl-[acyl-carrier-protein]: step 1/2.</text>
</comment>
<dbReference type="Proteomes" id="UP000182241">
    <property type="component" value="Unassembled WGS sequence"/>
</dbReference>
<evidence type="ECO:0000256" key="3">
    <source>
        <dbReference type="ARBA" id="ARBA00023315"/>
    </source>
</evidence>
<dbReference type="NCBIfam" id="NF010925">
    <property type="entry name" value="PRK14345.1"/>
    <property type="match status" value="1"/>
</dbReference>
<evidence type="ECO:0000313" key="11">
    <source>
        <dbReference type="EMBL" id="SED06933.1"/>
    </source>
</evidence>
<dbReference type="PROSITE" id="PS01313">
    <property type="entry name" value="LIPB"/>
    <property type="match status" value="1"/>
</dbReference>
<protein>
    <recommendedName>
        <fullName evidence="5 6">Octanoyltransferase</fullName>
        <ecNumber evidence="5 6">2.3.1.181</ecNumber>
    </recommendedName>
    <alternativeName>
        <fullName evidence="5">Lipoate-protein ligase B</fullName>
    </alternativeName>
    <alternativeName>
        <fullName evidence="5">Lipoyl/octanoyl transferase</fullName>
    </alternativeName>
    <alternativeName>
        <fullName evidence="5">Octanoyl-[acyl-carrier-protein]-protein N-octanoyltransferase</fullName>
    </alternativeName>
</protein>
<evidence type="ECO:0000256" key="1">
    <source>
        <dbReference type="ARBA" id="ARBA00004821"/>
    </source>
</evidence>
<dbReference type="KEGG" id="tsm:ASU32_14945"/>
<evidence type="ECO:0000256" key="6">
    <source>
        <dbReference type="PIRNR" id="PIRNR016262"/>
    </source>
</evidence>
<dbReference type="NCBIfam" id="TIGR00214">
    <property type="entry name" value="lipB"/>
    <property type="match status" value="1"/>
</dbReference>
<feature type="binding site" evidence="5 8">
    <location>
        <begin position="163"/>
        <end position="165"/>
    </location>
    <ligand>
        <name>substrate</name>
    </ligand>
</feature>
<dbReference type="InterPro" id="IPR004143">
    <property type="entry name" value="BPL_LPL_catalytic"/>
</dbReference>
<gene>
    <name evidence="5" type="primary">lipB</name>
    <name evidence="11" type="ORF">SAMN04489793_3882</name>
</gene>
<evidence type="ECO:0000256" key="9">
    <source>
        <dbReference type="PIRSR" id="PIRSR016262-3"/>
    </source>
</evidence>
<feature type="active site" description="Acyl-thioester intermediate" evidence="5 7">
    <location>
        <position position="181"/>
    </location>
</feature>
<feature type="binding site" evidence="5 8">
    <location>
        <begin position="78"/>
        <end position="85"/>
    </location>
    <ligand>
        <name>substrate</name>
    </ligand>
</feature>
<dbReference type="HAMAP" id="MF_00013">
    <property type="entry name" value="LipB"/>
    <property type="match status" value="1"/>
</dbReference>
<feature type="site" description="Lowers pKa of active site Cys" evidence="5 9">
    <location>
        <position position="147"/>
    </location>
</feature>
<dbReference type="Gene3D" id="3.30.930.10">
    <property type="entry name" value="Bira Bifunctional Protein, Domain 2"/>
    <property type="match status" value="1"/>
</dbReference>
<organism evidence="11 12">
    <name type="scientific">Tsukamurella tyrosinosolvens</name>
    <dbReference type="NCBI Taxonomy" id="57704"/>
    <lineage>
        <taxon>Bacteria</taxon>
        <taxon>Bacillati</taxon>
        <taxon>Actinomycetota</taxon>
        <taxon>Actinomycetes</taxon>
        <taxon>Mycobacteriales</taxon>
        <taxon>Tsukamurellaceae</taxon>
        <taxon>Tsukamurella</taxon>
    </lineage>
</organism>
<comment type="miscellaneous">
    <text evidence="5">In the reaction, the free carboxyl group of octanoic acid is attached via an amide linkage to the epsilon-amino group of a specific lysine residue of lipoyl domains of lipoate-dependent enzymes.</text>
</comment>
<evidence type="ECO:0000256" key="2">
    <source>
        <dbReference type="ARBA" id="ARBA00022679"/>
    </source>
</evidence>
<keyword evidence="5" id="KW-0963">Cytoplasm</keyword>
<evidence type="ECO:0000313" key="12">
    <source>
        <dbReference type="Proteomes" id="UP000182241"/>
    </source>
</evidence>
<dbReference type="InterPro" id="IPR045864">
    <property type="entry name" value="aa-tRNA-synth_II/BPL/LPL"/>
</dbReference>
<sequence length="236" mass="25046">MPARSARADSDPILVEDLGTIGYQEAFDLQHDLANQRADGAIGDRLLLLEHPPTFTAGKRTEPQDLPTDGSTVIDVDRGGKITWHGPGQLVGYPIIKLGSAMDVVDYVRRIEQALIEVCRGLGLPVGRVEGRSGVWFPADGARPERKVAAIGIRVARGVTLHGFALNCDNTLGGFDAIIPCGIPDAGVTTLSSELGRDVTVGEVRDAVVDAVQRALDGDLPVTDETLHQTSAPTAR</sequence>
<dbReference type="SUPFAM" id="SSF55681">
    <property type="entry name" value="Class II aaRS and biotin synthetases"/>
    <property type="match status" value="1"/>
</dbReference>
<dbReference type="GO" id="GO:0009249">
    <property type="term" value="P:protein lipoylation"/>
    <property type="evidence" value="ECO:0007669"/>
    <property type="project" value="InterPro"/>
</dbReference>
<dbReference type="InterPro" id="IPR020605">
    <property type="entry name" value="Octanoyltransferase_CS"/>
</dbReference>
<dbReference type="PIRSF" id="PIRSF016262">
    <property type="entry name" value="LPLase"/>
    <property type="match status" value="1"/>
</dbReference>
<accession>A0A1H4XMT7</accession>
<dbReference type="PANTHER" id="PTHR10993">
    <property type="entry name" value="OCTANOYLTRANSFERASE"/>
    <property type="match status" value="1"/>
</dbReference>
<comment type="function">
    <text evidence="4 5 6">Catalyzes the transfer of endogenously produced octanoic acid from octanoyl-acyl-carrier-protein onto the lipoyl domains of lipoate-dependent enzymes. Lipoyl-ACP can also act as a substrate although octanoyl-ACP is likely to be the physiological substrate.</text>
</comment>
<dbReference type="CDD" id="cd16444">
    <property type="entry name" value="LipB"/>
    <property type="match status" value="1"/>
</dbReference>